<dbReference type="EMBL" id="KL250855">
    <property type="protein sequence ID" value="KGB37200.1"/>
    <property type="molecule type" value="Genomic_DNA"/>
</dbReference>
<organism evidence="1">
    <name type="scientific">Schistosoma haematobium</name>
    <name type="common">Blood fluke</name>
    <dbReference type="NCBI Taxonomy" id="6185"/>
    <lineage>
        <taxon>Eukaryota</taxon>
        <taxon>Metazoa</taxon>
        <taxon>Spiralia</taxon>
        <taxon>Lophotrochozoa</taxon>
        <taxon>Platyhelminthes</taxon>
        <taxon>Trematoda</taxon>
        <taxon>Digenea</taxon>
        <taxon>Strigeidida</taxon>
        <taxon>Schistosomatoidea</taxon>
        <taxon>Schistosomatidae</taxon>
        <taxon>Schistosoma</taxon>
    </lineage>
</organism>
<evidence type="ECO:0000313" key="1">
    <source>
        <dbReference type="EMBL" id="KGB37200.1"/>
    </source>
</evidence>
<proteinExistence type="predicted"/>
<accession>A0A094ZR20</accession>
<protein>
    <submittedName>
        <fullName evidence="1">Uncharacterized protein</fullName>
    </submittedName>
</protein>
<reference evidence="1" key="1">
    <citation type="journal article" date="2012" name="Nat. Genet.">
        <title>Whole-genome sequence of Schistosoma haematobium.</title>
        <authorList>
            <person name="Young N.D."/>
            <person name="Jex A.R."/>
            <person name="Li B."/>
            <person name="Liu S."/>
            <person name="Yang L."/>
            <person name="Xiong Z."/>
            <person name="Li Y."/>
            <person name="Cantacessi C."/>
            <person name="Hall R.S."/>
            <person name="Xu X."/>
            <person name="Chen F."/>
            <person name="Wu X."/>
            <person name="Zerlotini A."/>
            <person name="Oliveira G."/>
            <person name="Hofmann A."/>
            <person name="Zhang G."/>
            <person name="Fang X."/>
            <person name="Kang Y."/>
            <person name="Campbell B.E."/>
            <person name="Loukas A."/>
            <person name="Ranganathan S."/>
            <person name="Rollinson D."/>
            <person name="Rinaldi G."/>
            <person name="Brindley P.J."/>
            <person name="Yang H."/>
            <person name="Wang J."/>
            <person name="Wang J."/>
            <person name="Gasser R.B."/>
        </authorList>
    </citation>
    <scope>NUCLEOTIDE SEQUENCE [LARGE SCALE GENOMIC DNA]</scope>
</reference>
<sequence>MTREIMPPALALKKTVINTLLVTYLTNGHLLTSKEIEYKKRK</sequence>
<dbReference type="AlphaFoldDB" id="A0A094ZR20"/>
<name>A0A094ZR20_SCHHA</name>
<gene>
    <name evidence="1" type="ORF">MS3_05526</name>
</gene>